<keyword evidence="3" id="KW-0804">Transcription</keyword>
<keyword evidence="1" id="KW-0805">Transcription regulation</keyword>
<keyword evidence="8" id="KW-1185">Reference proteome</keyword>
<dbReference type="GO" id="GO:0045892">
    <property type="term" value="P:negative regulation of DNA-templated transcription"/>
    <property type="evidence" value="ECO:0007669"/>
    <property type="project" value="TreeGrafter"/>
</dbReference>
<dbReference type="InterPro" id="IPR014757">
    <property type="entry name" value="Tscrpt_reg_IclR_C"/>
</dbReference>
<dbReference type="AlphaFoldDB" id="A0A1U9KIV2"/>
<gene>
    <name evidence="7" type="ORF">A0U92_13875</name>
</gene>
<evidence type="ECO:0000313" key="7">
    <source>
        <dbReference type="EMBL" id="AQS85678.1"/>
    </source>
</evidence>
<dbReference type="PROSITE" id="PS51077">
    <property type="entry name" value="HTH_ICLR"/>
    <property type="match status" value="1"/>
</dbReference>
<dbReference type="InterPro" id="IPR050707">
    <property type="entry name" value="HTH_MetabolicPath_Reg"/>
</dbReference>
<dbReference type="Proteomes" id="UP000188937">
    <property type="component" value="Chromosome"/>
</dbReference>
<evidence type="ECO:0008006" key="9">
    <source>
        <dbReference type="Google" id="ProtNLM"/>
    </source>
</evidence>
<organism evidence="7 8">
    <name type="scientific">Acetobacter aceti</name>
    <dbReference type="NCBI Taxonomy" id="435"/>
    <lineage>
        <taxon>Bacteria</taxon>
        <taxon>Pseudomonadati</taxon>
        <taxon>Pseudomonadota</taxon>
        <taxon>Alphaproteobacteria</taxon>
        <taxon>Acetobacterales</taxon>
        <taxon>Acetobacteraceae</taxon>
        <taxon>Acetobacter</taxon>
        <taxon>Acetobacter subgen. Acetobacter</taxon>
    </lineage>
</organism>
<dbReference type="GO" id="GO:0003700">
    <property type="term" value="F:DNA-binding transcription factor activity"/>
    <property type="evidence" value="ECO:0007669"/>
    <property type="project" value="TreeGrafter"/>
</dbReference>
<dbReference type="STRING" id="435.A0U92_13875"/>
<dbReference type="InterPro" id="IPR005471">
    <property type="entry name" value="Tscrpt_reg_IclR_N"/>
</dbReference>
<sequence>MTTEGHISMSDPEHNTDESSYISPPVQRAAKLLRYIGEGGSLANIRSAASTLGISRTTLLRLLHTLETERFIEPVREGEYQIGIGLVSLVGESAFGQDLVRIALPVVAKLAEKTGLSAHLGVLDGREAVYLARRVPNVPLASNISVGSRVGAHATTLGRAILAWMDPAEVRKLYEDRPLGRYTNRTPSSWTALQETLHREQQIGYSESDGLYSDGVSSIAAPIFDESDRVIASVNVTGPTTLFEMSDSRRKKIVGSVLDAAREISVRLGWRENASDKSYSIS</sequence>
<feature type="domain" description="IclR-ED" evidence="6">
    <location>
        <begin position="85"/>
        <end position="270"/>
    </location>
</feature>
<dbReference type="Gene3D" id="3.30.450.40">
    <property type="match status" value="1"/>
</dbReference>
<dbReference type="PROSITE" id="PS51078">
    <property type="entry name" value="ICLR_ED"/>
    <property type="match status" value="1"/>
</dbReference>
<dbReference type="GO" id="GO:0003677">
    <property type="term" value="F:DNA binding"/>
    <property type="evidence" value="ECO:0007669"/>
    <property type="project" value="UniProtKB-KW"/>
</dbReference>
<dbReference type="PANTHER" id="PTHR30136">
    <property type="entry name" value="HELIX-TURN-HELIX TRANSCRIPTIONAL REGULATOR, ICLR FAMILY"/>
    <property type="match status" value="1"/>
</dbReference>
<dbReference type="KEGG" id="aace:A0U92_13875"/>
<dbReference type="InterPro" id="IPR036390">
    <property type="entry name" value="WH_DNA-bd_sf"/>
</dbReference>
<dbReference type="InterPro" id="IPR036388">
    <property type="entry name" value="WH-like_DNA-bd_sf"/>
</dbReference>
<dbReference type="EMBL" id="CP014692">
    <property type="protein sequence ID" value="AQS85678.1"/>
    <property type="molecule type" value="Genomic_DNA"/>
</dbReference>
<dbReference type="SMART" id="SM00346">
    <property type="entry name" value="HTH_ICLR"/>
    <property type="match status" value="1"/>
</dbReference>
<evidence type="ECO:0000256" key="1">
    <source>
        <dbReference type="ARBA" id="ARBA00023015"/>
    </source>
</evidence>
<dbReference type="Pfam" id="PF09339">
    <property type="entry name" value="HTH_IclR"/>
    <property type="match status" value="1"/>
</dbReference>
<dbReference type="Gene3D" id="1.10.10.10">
    <property type="entry name" value="Winged helix-like DNA-binding domain superfamily/Winged helix DNA-binding domain"/>
    <property type="match status" value="1"/>
</dbReference>
<dbReference type="PANTHER" id="PTHR30136:SF24">
    <property type="entry name" value="HTH-TYPE TRANSCRIPTIONAL REPRESSOR ALLR"/>
    <property type="match status" value="1"/>
</dbReference>
<evidence type="ECO:0000256" key="2">
    <source>
        <dbReference type="ARBA" id="ARBA00023125"/>
    </source>
</evidence>
<dbReference type="SUPFAM" id="SSF55781">
    <property type="entry name" value="GAF domain-like"/>
    <property type="match status" value="1"/>
</dbReference>
<dbReference type="Pfam" id="PF01614">
    <property type="entry name" value="IclR_C"/>
    <property type="match status" value="1"/>
</dbReference>
<dbReference type="OrthoDB" id="9807558at2"/>
<keyword evidence="2" id="KW-0238">DNA-binding</keyword>
<evidence type="ECO:0000259" key="5">
    <source>
        <dbReference type="PROSITE" id="PS51077"/>
    </source>
</evidence>
<accession>A0A1U9KIV2</accession>
<evidence type="ECO:0000256" key="3">
    <source>
        <dbReference type="ARBA" id="ARBA00023163"/>
    </source>
</evidence>
<dbReference type="InterPro" id="IPR029016">
    <property type="entry name" value="GAF-like_dom_sf"/>
</dbReference>
<evidence type="ECO:0000259" key="6">
    <source>
        <dbReference type="PROSITE" id="PS51078"/>
    </source>
</evidence>
<protein>
    <recommendedName>
        <fullName evidence="9">IclR family transcriptional regulator</fullName>
    </recommendedName>
</protein>
<name>A0A1U9KIV2_ACEAC</name>
<proteinExistence type="predicted"/>
<evidence type="ECO:0000256" key="4">
    <source>
        <dbReference type="SAM" id="MobiDB-lite"/>
    </source>
</evidence>
<reference evidence="7 8" key="1">
    <citation type="submission" date="2016-03" db="EMBL/GenBank/DDBJ databases">
        <title>Acetic acid bacteria sequencing.</title>
        <authorList>
            <person name="Brandt J."/>
            <person name="Jakob F."/>
            <person name="Vogel R.F."/>
        </authorList>
    </citation>
    <scope>NUCLEOTIDE SEQUENCE [LARGE SCALE GENOMIC DNA]</scope>
    <source>
        <strain evidence="7 8">TMW2.1153</strain>
    </source>
</reference>
<dbReference type="SUPFAM" id="SSF46785">
    <property type="entry name" value="Winged helix' DNA-binding domain"/>
    <property type="match status" value="1"/>
</dbReference>
<feature type="region of interest" description="Disordered" evidence="4">
    <location>
        <begin position="1"/>
        <end position="21"/>
    </location>
</feature>
<evidence type="ECO:0000313" key="8">
    <source>
        <dbReference type="Proteomes" id="UP000188937"/>
    </source>
</evidence>
<feature type="domain" description="HTH iclR-type" evidence="5">
    <location>
        <begin position="23"/>
        <end position="84"/>
    </location>
</feature>